<proteinExistence type="predicted"/>
<organism evidence="2 3">
    <name type="scientific">Undibacterium cyanobacteriorum</name>
    <dbReference type="NCBI Taxonomy" id="3073561"/>
    <lineage>
        <taxon>Bacteria</taxon>
        <taxon>Pseudomonadati</taxon>
        <taxon>Pseudomonadota</taxon>
        <taxon>Betaproteobacteria</taxon>
        <taxon>Burkholderiales</taxon>
        <taxon>Oxalobacteraceae</taxon>
        <taxon>Undibacterium</taxon>
    </lineage>
</organism>
<dbReference type="Proteomes" id="UP001181355">
    <property type="component" value="Chromosome"/>
</dbReference>
<evidence type="ECO:0000313" key="3">
    <source>
        <dbReference type="Proteomes" id="UP001181355"/>
    </source>
</evidence>
<keyword evidence="3" id="KW-1185">Reference proteome</keyword>
<keyword evidence="1" id="KW-0472">Membrane</keyword>
<sequence length="130" mass="15051">MKSKLKSWFLLSFISVILLVSLTRFETSEPARKALQNYPQTTVLLLYSGSKYGDLSPTSYGKIRSDEFFIVIPHHLAWPYMLEIIWTPDDLRVERDDYGIIRFIALFALASLLSRAFRRRSSSQSDESKP</sequence>
<dbReference type="EMBL" id="CP133720">
    <property type="protein sequence ID" value="WMW80930.1"/>
    <property type="molecule type" value="Genomic_DNA"/>
</dbReference>
<feature type="transmembrane region" description="Helical" evidence="1">
    <location>
        <begin position="99"/>
        <end position="117"/>
    </location>
</feature>
<protein>
    <submittedName>
        <fullName evidence="2">Uncharacterized protein</fullName>
    </submittedName>
</protein>
<name>A0ABY9RIA5_9BURK</name>
<keyword evidence="1" id="KW-0812">Transmembrane</keyword>
<reference evidence="2" key="1">
    <citation type="submission" date="2023-09" db="EMBL/GenBank/DDBJ databases">
        <title>Undibacterium sp. 20NA77.5 isolated from freshwater.</title>
        <authorList>
            <person name="Le V."/>
            <person name="Ko S.-R."/>
            <person name="Ahn C.-Y."/>
            <person name="Oh H.-M."/>
        </authorList>
    </citation>
    <scope>NUCLEOTIDE SEQUENCE</scope>
    <source>
        <strain evidence="2">20NA77.5</strain>
    </source>
</reference>
<dbReference type="RefSeq" id="WP_309482421.1">
    <property type="nucleotide sequence ID" value="NZ_CP133720.1"/>
</dbReference>
<evidence type="ECO:0000256" key="1">
    <source>
        <dbReference type="SAM" id="Phobius"/>
    </source>
</evidence>
<evidence type="ECO:0000313" key="2">
    <source>
        <dbReference type="EMBL" id="WMW80930.1"/>
    </source>
</evidence>
<accession>A0ABY9RIA5</accession>
<keyword evidence="1" id="KW-1133">Transmembrane helix</keyword>
<gene>
    <name evidence="2" type="ORF">RF679_01290</name>
</gene>